<comment type="caution">
    <text evidence="1">The sequence shown here is derived from an EMBL/GenBank/DDBJ whole genome shotgun (WGS) entry which is preliminary data.</text>
</comment>
<protein>
    <submittedName>
        <fullName evidence="1">Uncharacterized protein</fullName>
    </submittedName>
</protein>
<dbReference type="HOGENOM" id="CLU_1844135_0_0_11"/>
<gene>
    <name evidence="1" type="ORF">BN10_990017</name>
</gene>
<dbReference type="STRING" id="1193181.BN10_990017"/>
<sequence>MTRTTDANLLPAELTAAIERAGYHPAIVSDVVLAALGGEPVVAHLVHQETTFEHEAIRRHITVLGLTESRLLIVHADDHQDDPHGPVDVATARHERVGAVARRARRHAHACRARPAELCAGILGSRAHAHPRVGGRQAC</sequence>
<dbReference type="Pfam" id="PF19461">
    <property type="entry name" value="DUF5998"/>
    <property type="match status" value="1"/>
</dbReference>
<reference evidence="1 2" key="1">
    <citation type="journal article" date="2013" name="ISME J.">
        <title>A metabolic model for members of the genus Tetrasphaera involved in enhanced biological phosphorus removal.</title>
        <authorList>
            <person name="Kristiansen R."/>
            <person name="Nguyen H.T.T."/>
            <person name="Saunders A.M."/>
            <person name="Nielsen J.L."/>
            <person name="Wimmer R."/>
            <person name="Le V.Q."/>
            <person name="McIlroy S.J."/>
            <person name="Petrovski S."/>
            <person name="Seviour R.J."/>
            <person name="Calteau A."/>
            <person name="Nielsen K.L."/>
            <person name="Nielsen P.H."/>
        </authorList>
    </citation>
    <scope>NUCLEOTIDE SEQUENCE [LARGE SCALE GENOMIC DNA]</scope>
    <source>
        <strain evidence="1 2">Lp2</strain>
    </source>
</reference>
<dbReference type="InterPro" id="IPR046040">
    <property type="entry name" value="DUF5998"/>
</dbReference>
<dbReference type="Proteomes" id="UP000013167">
    <property type="component" value="Unassembled WGS sequence"/>
</dbReference>
<dbReference type="AlphaFoldDB" id="N0E3S4"/>
<accession>N0E3S4</accession>
<keyword evidence="2" id="KW-1185">Reference proteome</keyword>
<dbReference type="EMBL" id="CAIZ01000173">
    <property type="protein sequence ID" value="CCH71542.1"/>
    <property type="molecule type" value="Genomic_DNA"/>
</dbReference>
<evidence type="ECO:0000313" key="2">
    <source>
        <dbReference type="Proteomes" id="UP000013167"/>
    </source>
</evidence>
<evidence type="ECO:0000313" key="1">
    <source>
        <dbReference type="EMBL" id="CCH71542.1"/>
    </source>
</evidence>
<name>N0E3S4_9MICO</name>
<proteinExistence type="predicted"/>
<organism evidence="1 2">
    <name type="scientific">Phycicoccus elongatus Lp2</name>
    <dbReference type="NCBI Taxonomy" id="1193181"/>
    <lineage>
        <taxon>Bacteria</taxon>
        <taxon>Bacillati</taxon>
        <taxon>Actinomycetota</taxon>
        <taxon>Actinomycetes</taxon>
        <taxon>Micrococcales</taxon>
        <taxon>Intrasporangiaceae</taxon>
        <taxon>Phycicoccus</taxon>
    </lineage>
</organism>